<feature type="compositionally biased region" description="Low complexity" evidence="1">
    <location>
        <begin position="115"/>
        <end position="126"/>
    </location>
</feature>
<dbReference type="STRING" id="1160718.SU9_04521"/>
<dbReference type="eggNOG" id="COG0323">
    <property type="taxonomic scope" value="Bacteria"/>
</dbReference>
<dbReference type="HOGENOM" id="CLU_1271649_0_0_11"/>
<feature type="compositionally biased region" description="Basic residues" evidence="1">
    <location>
        <begin position="171"/>
        <end position="196"/>
    </location>
</feature>
<evidence type="ECO:0000256" key="1">
    <source>
        <dbReference type="SAM" id="MobiDB-lite"/>
    </source>
</evidence>
<organism evidence="2">
    <name type="scientific">Streptomyces auratus AGR0001</name>
    <dbReference type="NCBI Taxonomy" id="1160718"/>
    <lineage>
        <taxon>Bacteria</taxon>
        <taxon>Bacillati</taxon>
        <taxon>Actinomycetota</taxon>
        <taxon>Actinomycetes</taxon>
        <taxon>Kitasatosporales</taxon>
        <taxon>Streptomycetaceae</taxon>
        <taxon>Streptomyces</taxon>
    </lineage>
</organism>
<proteinExistence type="predicted"/>
<sequence length="217" mass="23521">MLYLDVTHEKTGSETYAELLNGDRTPAPSGSGSTSPPSSATKATPSAGPWRPAPVSPSASSLSDAEWGEIAQRIVRAAGIAPDGDDQACRWIAVRHADDHIHILATTVREDGRRPSSTTAASASAPRMPPNREGLRAAPPEEGRLYRPRQAHPGRDAQGRTPRLGAARPGVTRRTHPRRHPARHRCRGTPRPPRSRWRPDSGQARPVRGPPRLRRCA</sequence>
<accession>J1RUM8</accession>
<name>J1RUM8_9ACTN</name>
<feature type="region of interest" description="Disordered" evidence="1">
    <location>
        <begin position="20"/>
        <end position="64"/>
    </location>
</feature>
<dbReference type="AlphaFoldDB" id="J1RUM8"/>
<reference evidence="2" key="1">
    <citation type="journal article" date="2012" name="J. Bacteriol.">
        <title>Genome Sequence of Streptomyces auratus Strain AGR0001, a Phoslactomycin-Producing Actinomycete.</title>
        <authorList>
            <person name="Han X."/>
            <person name="Li M."/>
            <person name="Ding Z."/>
            <person name="Zhao J."/>
            <person name="Ji K."/>
            <person name="Wen M."/>
            <person name="Lu T."/>
        </authorList>
    </citation>
    <scope>NUCLEOTIDE SEQUENCE [LARGE SCALE GENOMIC DNA]</scope>
    <source>
        <strain evidence="2">AGR0001</strain>
    </source>
</reference>
<feature type="compositionally biased region" description="Basic and acidic residues" evidence="1">
    <location>
        <begin position="133"/>
        <end position="145"/>
    </location>
</feature>
<protein>
    <submittedName>
        <fullName evidence="2">Mobilization relaxase component</fullName>
    </submittedName>
</protein>
<feature type="region of interest" description="Disordered" evidence="1">
    <location>
        <begin position="106"/>
        <end position="217"/>
    </location>
</feature>
<dbReference type="EMBL" id="AJGV01000039">
    <property type="protein sequence ID" value="EJJ08219.1"/>
    <property type="molecule type" value="Genomic_DNA"/>
</dbReference>
<evidence type="ECO:0000313" key="2">
    <source>
        <dbReference type="EMBL" id="EJJ08219.1"/>
    </source>
</evidence>
<gene>
    <name evidence="2" type="ORF">SU9_04521</name>
</gene>
<comment type="caution">
    <text evidence="2">The sequence shown here is derived from an EMBL/GenBank/DDBJ whole genome shotgun (WGS) entry which is preliminary data.</text>
</comment>
<feature type="compositionally biased region" description="Low complexity" evidence="1">
    <location>
        <begin position="25"/>
        <end position="49"/>
    </location>
</feature>